<dbReference type="PANTHER" id="PTHR43377">
    <property type="entry name" value="BILIVERDIN REDUCTASE A"/>
    <property type="match status" value="1"/>
</dbReference>
<dbReference type="InterPro" id="IPR015249">
    <property type="entry name" value="Biliverdin_Rdtase_cat"/>
</dbReference>
<dbReference type="Gene3D" id="3.40.50.720">
    <property type="entry name" value="NAD(P)-binding Rossmann-like Domain"/>
    <property type="match status" value="1"/>
</dbReference>
<dbReference type="SUPFAM" id="SSF51735">
    <property type="entry name" value="NAD(P)-binding Rossmann-fold domains"/>
    <property type="match status" value="1"/>
</dbReference>
<dbReference type="InterPro" id="IPR000683">
    <property type="entry name" value="Gfo/Idh/MocA-like_OxRdtase_N"/>
</dbReference>
<dbReference type="InterPro" id="IPR036291">
    <property type="entry name" value="NAD(P)-bd_dom_sf"/>
</dbReference>
<name>A0AAV4IUW3_9GAST</name>
<reference evidence="3 4" key="1">
    <citation type="journal article" date="2021" name="Elife">
        <title>Chloroplast acquisition without the gene transfer in kleptoplastic sea slugs, Plakobranchus ocellatus.</title>
        <authorList>
            <person name="Maeda T."/>
            <person name="Takahashi S."/>
            <person name="Yoshida T."/>
            <person name="Shimamura S."/>
            <person name="Takaki Y."/>
            <person name="Nagai Y."/>
            <person name="Toyoda A."/>
            <person name="Suzuki Y."/>
            <person name="Arimoto A."/>
            <person name="Ishii H."/>
            <person name="Satoh N."/>
            <person name="Nishiyama T."/>
            <person name="Hasebe M."/>
            <person name="Maruyama T."/>
            <person name="Minagawa J."/>
            <person name="Obokata J."/>
            <person name="Shigenobu S."/>
        </authorList>
    </citation>
    <scope>NUCLEOTIDE SEQUENCE [LARGE SCALE GENOMIC DNA]</scope>
</reference>
<dbReference type="GO" id="GO:0004074">
    <property type="term" value="F:biliverdin reductase [NAD(P)H] activity"/>
    <property type="evidence" value="ECO:0007669"/>
    <property type="project" value="InterPro"/>
</dbReference>
<sequence>MNSLKQIGVVVVGLGIAGKVRVRDLKTNSCNLALKGVVSRRQNVVEDVAQISLEEALTLSDVNAVIISTEPALHEEYIRQALEHGKHVLVEYPVARTAATAKQLFQLAEDKGLILYEENIAMLTESYLAVKEKSSMVDLKEATYSLSGSYNSWLEDFEGSGLPFVSGVSGIQVMLSLFGDLVVKAGKLDRQEESYTAQALLETQKGKPISMTLSRSSSKESRRSKQVVYDFEDGEVLDTSQIAQKSSKPGLFMQDMKKFEELVGEGKLPDRLKWISTRSLEIAEKIHSFF</sequence>
<dbReference type="GO" id="GO:0000166">
    <property type="term" value="F:nucleotide binding"/>
    <property type="evidence" value="ECO:0007669"/>
    <property type="project" value="InterPro"/>
</dbReference>
<feature type="domain" description="Gfo/Idh/MocA-like oxidoreductase N-terminal" evidence="1">
    <location>
        <begin position="7"/>
        <end position="116"/>
    </location>
</feature>
<gene>
    <name evidence="3" type="ORF">ElyMa_003108100</name>
</gene>
<dbReference type="AlphaFoldDB" id="A0AAV4IUW3"/>
<dbReference type="EMBL" id="BMAT01006418">
    <property type="protein sequence ID" value="GFS12321.1"/>
    <property type="molecule type" value="Genomic_DNA"/>
</dbReference>
<dbReference type="Pfam" id="PF09166">
    <property type="entry name" value="Biliv-reduc_cat"/>
    <property type="match status" value="1"/>
</dbReference>
<comment type="caution">
    <text evidence="3">The sequence shown here is derived from an EMBL/GenBank/DDBJ whole genome shotgun (WGS) entry which is preliminary data.</text>
</comment>
<dbReference type="GO" id="GO:0042167">
    <property type="term" value="P:heme catabolic process"/>
    <property type="evidence" value="ECO:0007669"/>
    <property type="project" value="InterPro"/>
</dbReference>
<evidence type="ECO:0000259" key="2">
    <source>
        <dbReference type="Pfam" id="PF09166"/>
    </source>
</evidence>
<dbReference type="Pfam" id="PF01408">
    <property type="entry name" value="GFO_IDH_MocA"/>
    <property type="match status" value="1"/>
</dbReference>
<dbReference type="Gene3D" id="3.30.360.10">
    <property type="entry name" value="Dihydrodipicolinate Reductase, domain 2"/>
    <property type="match status" value="1"/>
</dbReference>
<accession>A0AAV4IUW3</accession>
<dbReference type="GO" id="GO:0008270">
    <property type="term" value="F:zinc ion binding"/>
    <property type="evidence" value="ECO:0007669"/>
    <property type="project" value="InterPro"/>
</dbReference>
<dbReference type="InterPro" id="IPR051450">
    <property type="entry name" value="Gfo/Idh/MocA_Oxidoreductases"/>
</dbReference>
<dbReference type="PANTHER" id="PTHR43377:SF1">
    <property type="entry name" value="BILIVERDIN REDUCTASE A"/>
    <property type="match status" value="1"/>
</dbReference>
<evidence type="ECO:0000313" key="3">
    <source>
        <dbReference type="EMBL" id="GFS12321.1"/>
    </source>
</evidence>
<organism evidence="3 4">
    <name type="scientific">Elysia marginata</name>
    <dbReference type="NCBI Taxonomy" id="1093978"/>
    <lineage>
        <taxon>Eukaryota</taxon>
        <taxon>Metazoa</taxon>
        <taxon>Spiralia</taxon>
        <taxon>Lophotrochozoa</taxon>
        <taxon>Mollusca</taxon>
        <taxon>Gastropoda</taxon>
        <taxon>Heterobranchia</taxon>
        <taxon>Euthyneura</taxon>
        <taxon>Panpulmonata</taxon>
        <taxon>Sacoglossa</taxon>
        <taxon>Placobranchoidea</taxon>
        <taxon>Plakobranchidae</taxon>
        <taxon>Elysia</taxon>
    </lineage>
</organism>
<keyword evidence="4" id="KW-1185">Reference proteome</keyword>
<protein>
    <submittedName>
        <fullName evidence="3">Biliverdin reductase A</fullName>
    </submittedName>
</protein>
<proteinExistence type="predicted"/>
<evidence type="ECO:0000313" key="4">
    <source>
        <dbReference type="Proteomes" id="UP000762676"/>
    </source>
</evidence>
<feature type="domain" description="Biliverdin reductase catalytic" evidence="2">
    <location>
        <begin position="156"/>
        <end position="235"/>
    </location>
</feature>
<evidence type="ECO:0000259" key="1">
    <source>
        <dbReference type="Pfam" id="PF01408"/>
    </source>
</evidence>
<dbReference type="Proteomes" id="UP000762676">
    <property type="component" value="Unassembled WGS sequence"/>
</dbReference>